<dbReference type="PANTHER" id="PTHR33121:SF71">
    <property type="entry name" value="OXYGEN SENSOR PROTEIN DOSP"/>
    <property type="match status" value="1"/>
</dbReference>
<dbReference type="EC" id="3.1.4.52" evidence="2"/>
<name>A0A644X2R7_9ZZZZ</name>
<evidence type="ECO:0000259" key="1">
    <source>
        <dbReference type="PROSITE" id="PS50883"/>
    </source>
</evidence>
<dbReference type="InterPro" id="IPR035919">
    <property type="entry name" value="EAL_sf"/>
</dbReference>
<dbReference type="SUPFAM" id="SSF141868">
    <property type="entry name" value="EAL domain-like"/>
    <property type="match status" value="1"/>
</dbReference>
<evidence type="ECO:0000313" key="2">
    <source>
        <dbReference type="EMBL" id="MPM10257.1"/>
    </source>
</evidence>
<dbReference type="InterPro" id="IPR001633">
    <property type="entry name" value="EAL_dom"/>
</dbReference>
<sequence>MEAETVDPALISFEITESVVLHSYDAVAGMMDELSKQKIAFSLDDFGSGYSNLQALMKLPYTYVKFDKSVLEGAQSNPTMLRLLTVMLHELGKCIVAEGVETEEELALVRSMGIERVQGFYYSKPVSPDALMDLLRSKTWW</sequence>
<dbReference type="Gene3D" id="3.20.20.450">
    <property type="entry name" value="EAL domain"/>
    <property type="match status" value="1"/>
</dbReference>
<accession>A0A644X2R7</accession>
<keyword evidence="2" id="KW-0378">Hydrolase</keyword>
<feature type="domain" description="EAL" evidence="1">
    <location>
        <begin position="1"/>
        <end position="139"/>
    </location>
</feature>
<dbReference type="InterPro" id="IPR050706">
    <property type="entry name" value="Cyclic-di-GMP_PDE-like"/>
</dbReference>
<proteinExistence type="predicted"/>
<reference evidence="2" key="1">
    <citation type="submission" date="2019-08" db="EMBL/GenBank/DDBJ databases">
        <authorList>
            <person name="Kucharzyk K."/>
            <person name="Murdoch R.W."/>
            <person name="Higgins S."/>
            <person name="Loffler F."/>
        </authorList>
    </citation>
    <scope>NUCLEOTIDE SEQUENCE</scope>
</reference>
<dbReference type="PANTHER" id="PTHR33121">
    <property type="entry name" value="CYCLIC DI-GMP PHOSPHODIESTERASE PDEF"/>
    <property type="match status" value="1"/>
</dbReference>
<dbReference type="EMBL" id="VSSQ01001670">
    <property type="protein sequence ID" value="MPM10257.1"/>
    <property type="molecule type" value="Genomic_DNA"/>
</dbReference>
<dbReference type="PROSITE" id="PS50883">
    <property type="entry name" value="EAL"/>
    <property type="match status" value="1"/>
</dbReference>
<gene>
    <name evidence="2" type="primary">dosP_1</name>
    <name evidence="2" type="ORF">SDC9_56585</name>
</gene>
<organism evidence="2">
    <name type="scientific">bioreactor metagenome</name>
    <dbReference type="NCBI Taxonomy" id="1076179"/>
    <lineage>
        <taxon>unclassified sequences</taxon>
        <taxon>metagenomes</taxon>
        <taxon>ecological metagenomes</taxon>
    </lineage>
</organism>
<dbReference type="AlphaFoldDB" id="A0A644X2R7"/>
<dbReference type="Pfam" id="PF00563">
    <property type="entry name" value="EAL"/>
    <property type="match status" value="1"/>
</dbReference>
<comment type="caution">
    <text evidence="2">The sequence shown here is derived from an EMBL/GenBank/DDBJ whole genome shotgun (WGS) entry which is preliminary data.</text>
</comment>
<dbReference type="SMART" id="SM00052">
    <property type="entry name" value="EAL"/>
    <property type="match status" value="1"/>
</dbReference>
<dbReference type="CDD" id="cd01948">
    <property type="entry name" value="EAL"/>
    <property type="match status" value="1"/>
</dbReference>
<dbReference type="GO" id="GO:0071111">
    <property type="term" value="F:cyclic-guanylate-specific phosphodiesterase activity"/>
    <property type="evidence" value="ECO:0007669"/>
    <property type="project" value="UniProtKB-EC"/>
</dbReference>
<protein>
    <submittedName>
        <fullName evidence="2">Oxygen sensor protein DosP</fullName>
        <ecNumber evidence="2">3.1.4.52</ecNumber>
    </submittedName>
</protein>